<dbReference type="InterPro" id="IPR013575">
    <property type="entry name" value="IF2_assoc_dom_bac"/>
</dbReference>
<evidence type="ECO:0000256" key="7">
    <source>
        <dbReference type="ARBA" id="ARBA00023134"/>
    </source>
</evidence>
<keyword evidence="7 8" id="KW-0342">GTP-binding</keyword>
<feature type="compositionally biased region" description="Basic and acidic residues" evidence="10">
    <location>
        <begin position="123"/>
        <end position="153"/>
    </location>
</feature>
<dbReference type="Gene3D" id="3.40.50.10050">
    <property type="entry name" value="Translation initiation factor IF- 2, domain 3"/>
    <property type="match status" value="1"/>
</dbReference>
<dbReference type="FunFam" id="2.40.30.10:FF:000007">
    <property type="entry name" value="Translation initiation factor IF-2"/>
    <property type="match status" value="1"/>
</dbReference>
<organism evidence="12 13">
    <name type="scientific">Marinimicrobium koreense</name>
    <dbReference type="NCBI Taxonomy" id="306545"/>
    <lineage>
        <taxon>Bacteria</taxon>
        <taxon>Pseudomonadati</taxon>
        <taxon>Pseudomonadota</taxon>
        <taxon>Gammaproteobacteria</taxon>
        <taxon>Cellvibrionales</taxon>
        <taxon>Cellvibrionaceae</taxon>
        <taxon>Marinimicrobium</taxon>
    </lineage>
</organism>
<dbReference type="InterPro" id="IPR000795">
    <property type="entry name" value="T_Tr_GTP-bd_dom"/>
</dbReference>
<feature type="binding site" evidence="8">
    <location>
        <begin position="464"/>
        <end position="468"/>
    </location>
    <ligand>
        <name>GTP</name>
        <dbReference type="ChEBI" id="CHEBI:37565"/>
    </ligand>
</feature>
<comment type="caution">
    <text evidence="12">The sequence shown here is derived from an EMBL/GenBank/DDBJ whole genome shotgun (WGS) entry which is preliminary data.</text>
</comment>
<dbReference type="GO" id="GO:0005525">
    <property type="term" value="F:GTP binding"/>
    <property type="evidence" value="ECO:0007669"/>
    <property type="project" value="UniProtKB-KW"/>
</dbReference>
<keyword evidence="13" id="KW-1185">Reference proteome</keyword>
<reference evidence="12 13" key="1">
    <citation type="submission" date="2018-11" db="EMBL/GenBank/DDBJ databases">
        <title>Genomic Encyclopedia of Type Strains, Phase IV (KMG-IV): sequencing the most valuable type-strain genomes for metagenomic binning, comparative biology and taxonomic classification.</title>
        <authorList>
            <person name="Goeker M."/>
        </authorList>
    </citation>
    <scope>NUCLEOTIDE SEQUENCE [LARGE SCALE GENOMIC DNA]</scope>
    <source>
        <strain evidence="12 13">DSM 16974</strain>
    </source>
</reference>
<dbReference type="HAMAP" id="MF_00100_B">
    <property type="entry name" value="IF_2_B"/>
    <property type="match status" value="1"/>
</dbReference>
<dbReference type="FunFam" id="3.40.50.10050:FF:000001">
    <property type="entry name" value="Translation initiation factor IF-2"/>
    <property type="match status" value="1"/>
</dbReference>
<keyword evidence="3 8" id="KW-0963">Cytoplasm</keyword>
<feature type="binding site" evidence="8">
    <location>
        <begin position="518"/>
        <end position="521"/>
    </location>
    <ligand>
        <name>GTP</name>
        <dbReference type="ChEBI" id="CHEBI:37565"/>
    </ligand>
</feature>
<dbReference type="Gene3D" id="3.30.56.50">
    <property type="entry name" value="Putative DNA-binding domain, N-terminal subdomain of bacterial translation initiation factor IF2"/>
    <property type="match status" value="1"/>
</dbReference>
<sequence>MAEVTVSELAKSVGAPVERLLKQMQEAGLSQKTEDALVSDEEKQTLLTYLKTSHGESSDGPKKITLKRKTTTTLKTGSGAARKTVNVEVRKKRTYVKRDPQEVQAEEEALEAEKIAAENAAAEEARARKLAEEKAAAEAKAAEEAEAKARAEQAESSAEAPADEAKTEEAKSEETPAEPTRPSFVDDAEEIRIRAQERRKAEEAKREAELKALEEVRRAQEEARAERAAAAPVAPPAEKEDTKHGKKEKRHSKPFDEEEGNKHRKRAGGKGKRSMGPKKNSKADIYAMVEDETESEEVLARRRSVRAAHKASNKHAFKKPTGKIIRDVEIPETITVGELAQRMSVKSGEVIKQLMKMGVMATINQPLEQDTAQLLVEEYGHNAVLKSEDEIEHKLEEELEVKVQGEGKPRAPVVTVMGHVDHGKTSLLDYIRKTKVASGEAGGITQHIGAYRVKTSQGEVAFLDTPGHAAFTAMRARGAQCTDVVILVVAADDGVMPQTEEAIQHSKAAGVPIVVAINKCDKENADPERVKNELAAKEVIPEEWGGDTQFIEVSAHTGAGIDELLEAVSLQAEILELKAVEDAPAQGVVVESRVEKGRGVVATLLVQQGTLNHGDLVLAGQSYGRVRAMTNELGQQVKSVGPSSPVEILGLDNAPSAGDDFAVLEDERKAREVAEFRADKERKEKLQRQQAAKLENMFANMESDQKKILPVVVKADVRGSLEAIQSSLMEIGNEEVQVNIVSSGVGGITENDVNLALTSGAIVFGFNVRAPAGTRRLAENEGVEIRYYSIIYQLLDDVKSALSGMLEPERVETIVGIADVREVFSSPKFGQVAGCMVTEGTVYRNKPIRVLRDNVVIFEGELESLRRYKDDVNEVRNGMECGIGVKNYDVKVGDQIEVFEVKEVARQL</sequence>
<feature type="domain" description="Tr-type G" evidence="11">
    <location>
        <begin position="409"/>
        <end position="576"/>
    </location>
</feature>
<dbReference type="InterPro" id="IPR009000">
    <property type="entry name" value="Transl_B-barrel_sf"/>
</dbReference>
<proteinExistence type="inferred from homology"/>
<dbReference type="InterPro" id="IPR009061">
    <property type="entry name" value="DNA-bd_dom_put_sf"/>
</dbReference>
<keyword evidence="6 8" id="KW-0648">Protein biosynthesis</keyword>
<gene>
    <name evidence="8" type="primary">infB</name>
    <name evidence="12" type="ORF">EDC38_1718</name>
</gene>
<evidence type="ECO:0000256" key="3">
    <source>
        <dbReference type="ARBA" id="ARBA00022490"/>
    </source>
</evidence>
<feature type="compositionally biased region" description="Basic and acidic residues" evidence="10">
    <location>
        <begin position="190"/>
        <end position="227"/>
    </location>
</feature>
<comment type="function">
    <text evidence="8 9">One of the essential components for the initiation of protein synthesis. Protects formylmethionyl-tRNA from spontaneous hydrolysis and promotes its binding to the 30S ribosomal subunits. Also involved in the hydrolysis of GTP during the formation of the 70S ribosomal complex.</text>
</comment>
<evidence type="ECO:0000256" key="6">
    <source>
        <dbReference type="ARBA" id="ARBA00022917"/>
    </source>
</evidence>
<dbReference type="Pfam" id="PF04760">
    <property type="entry name" value="IF2_N"/>
    <property type="match status" value="2"/>
</dbReference>
<evidence type="ECO:0000256" key="2">
    <source>
        <dbReference type="ARBA" id="ARBA00020675"/>
    </source>
</evidence>
<dbReference type="CDD" id="cd03702">
    <property type="entry name" value="IF2_mtIF2_II"/>
    <property type="match status" value="1"/>
</dbReference>
<dbReference type="InterPro" id="IPR005225">
    <property type="entry name" value="Small_GTP-bd"/>
</dbReference>
<dbReference type="OrthoDB" id="9811804at2"/>
<evidence type="ECO:0000313" key="13">
    <source>
        <dbReference type="Proteomes" id="UP000273643"/>
    </source>
</evidence>
<feature type="binding site" evidence="8">
    <location>
        <begin position="418"/>
        <end position="425"/>
    </location>
    <ligand>
        <name>GTP</name>
        <dbReference type="ChEBI" id="CHEBI:37565"/>
    </ligand>
</feature>
<evidence type="ECO:0000256" key="9">
    <source>
        <dbReference type="RuleBase" id="RU000644"/>
    </source>
</evidence>
<dbReference type="AlphaFoldDB" id="A0A3N1P1G1"/>
<dbReference type="EMBL" id="RJUK01000001">
    <property type="protein sequence ID" value="ROQ21097.1"/>
    <property type="molecule type" value="Genomic_DNA"/>
</dbReference>
<name>A0A3N1P1G1_9GAMM</name>
<dbReference type="Pfam" id="PF22042">
    <property type="entry name" value="EF-G_D2"/>
    <property type="match status" value="1"/>
</dbReference>
<dbReference type="NCBIfam" id="TIGR00231">
    <property type="entry name" value="small_GTP"/>
    <property type="match status" value="1"/>
</dbReference>
<evidence type="ECO:0000259" key="11">
    <source>
        <dbReference type="PROSITE" id="PS51722"/>
    </source>
</evidence>
<dbReference type="PANTHER" id="PTHR43381:SF5">
    <property type="entry name" value="TR-TYPE G DOMAIN-CONTAINING PROTEIN"/>
    <property type="match status" value="1"/>
</dbReference>
<dbReference type="PROSITE" id="PS51722">
    <property type="entry name" value="G_TR_2"/>
    <property type="match status" value="1"/>
</dbReference>
<dbReference type="Proteomes" id="UP000273643">
    <property type="component" value="Unassembled WGS sequence"/>
</dbReference>
<dbReference type="SUPFAM" id="SSF52540">
    <property type="entry name" value="P-loop containing nucleoside triphosphate hydrolases"/>
    <property type="match status" value="1"/>
</dbReference>
<evidence type="ECO:0000256" key="4">
    <source>
        <dbReference type="ARBA" id="ARBA00022540"/>
    </source>
</evidence>
<dbReference type="InterPro" id="IPR006847">
    <property type="entry name" value="IF2_N"/>
</dbReference>
<dbReference type="InterPro" id="IPR053905">
    <property type="entry name" value="EF-G-like_DII"/>
</dbReference>
<comment type="subcellular location">
    <subcellularLocation>
        <location evidence="8">Cytoplasm</location>
    </subcellularLocation>
</comment>
<feature type="region of interest" description="G-domain" evidence="8">
    <location>
        <begin position="412"/>
        <end position="560"/>
    </location>
</feature>
<keyword evidence="5 8" id="KW-0547">Nucleotide-binding</keyword>
<dbReference type="GO" id="GO:0003743">
    <property type="term" value="F:translation initiation factor activity"/>
    <property type="evidence" value="ECO:0007669"/>
    <property type="project" value="UniProtKB-UniRule"/>
</dbReference>
<dbReference type="PROSITE" id="PS01176">
    <property type="entry name" value="IF2"/>
    <property type="match status" value="1"/>
</dbReference>
<dbReference type="GO" id="GO:0003924">
    <property type="term" value="F:GTPase activity"/>
    <property type="evidence" value="ECO:0007669"/>
    <property type="project" value="UniProtKB-UniRule"/>
</dbReference>
<evidence type="ECO:0000256" key="10">
    <source>
        <dbReference type="SAM" id="MobiDB-lite"/>
    </source>
</evidence>
<dbReference type="FunFam" id="3.40.50.300:FF:000019">
    <property type="entry name" value="Translation initiation factor IF-2"/>
    <property type="match status" value="1"/>
</dbReference>
<dbReference type="InterPro" id="IPR015760">
    <property type="entry name" value="TIF_IF2"/>
</dbReference>
<feature type="region of interest" description="Disordered" evidence="10">
    <location>
        <begin position="120"/>
        <end position="283"/>
    </location>
</feature>
<dbReference type="InterPro" id="IPR027417">
    <property type="entry name" value="P-loop_NTPase"/>
</dbReference>
<dbReference type="RefSeq" id="WP_123638141.1">
    <property type="nucleotide sequence ID" value="NZ_JBHYFO010000008.1"/>
</dbReference>
<accession>A0A3N1P1G1</accession>
<dbReference type="NCBIfam" id="TIGR00487">
    <property type="entry name" value="IF-2"/>
    <property type="match status" value="1"/>
</dbReference>
<dbReference type="Pfam" id="PF11987">
    <property type="entry name" value="IF-2"/>
    <property type="match status" value="1"/>
</dbReference>
<keyword evidence="4 8" id="KW-0396">Initiation factor</keyword>
<dbReference type="SUPFAM" id="SSF50447">
    <property type="entry name" value="Translation proteins"/>
    <property type="match status" value="2"/>
</dbReference>
<dbReference type="InterPro" id="IPR036925">
    <property type="entry name" value="TIF_IF2_dom3_sf"/>
</dbReference>
<dbReference type="Gene3D" id="3.40.50.300">
    <property type="entry name" value="P-loop containing nucleotide triphosphate hydrolases"/>
    <property type="match status" value="1"/>
</dbReference>
<feature type="compositionally biased region" description="Basic and acidic residues" evidence="10">
    <location>
        <begin position="163"/>
        <end position="174"/>
    </location>
</feature>
<dbReference type="GO" id="GO:0005829">
    <property type="term" value="C:cytosol"/>
    <property type="evidence" value="ECO:0007669"/>
    <property type="project" value="TreeGrafter"/>
</dbReference>
<dbReference type="InterPro" id="IPR044145">
    <property type="entry name" value="IF2_II"/>
</dbReference>
<dbReference type="CDD" id="cd03692">
    <property type="entry name" value="mtIF2_IVc"/>
    <property type="match status" value="1"/>
</dbReference>
<dbReference type="InterPro" id="IPR023115">
    <property type="entry name" value="TIF_IF2_dom3"/>
</dbReference>
<dbReference type="SUPFAM" id="SSF52156">
    <property type="entry name" value="Initiation factor IF2/eIF5b, domain 3"/>
    <property type="match status" value="1"/>
</dbReference>
<evidence type="ECO:0000256" key="1">
    <source>
        <dbReference type="ARBA" id="ARBA00007733"/>
    </source>
</evidence>
<comment type="similarity">
    <text evidence="1 8 9">Belongs to the TRAFAC class translation factor GTPase superfamily. Classic translation factor GTPase family. IF-2 subfamily.</text>
</comment>
<dbReference type="Gene3D" id="2.40.30.10">
    <property type="entry name" value="Translation factors"/>
    <property type="match status" value="2"/>
</dbReference>
<dbReference type="InterPro" id="IPR000178">
    <property type="entry name" value="TF_IF2_bacterial-like"/>
</dbReference>
<protein>
    <recommendedName>
        <fullName evidence="2 8">Translation initiation factor IF-2</fullName>
    </recommendedName>
</protein>
<evidence type="ECO:0000313" key="12">
    <source>
        <dbReference type="EMBL" id="ROQ21097.1"/>
    </source>
</evidence>
<dbReference type="Pfam" id="PF00009">
    <property type="entry name" value="GTP_EFTU"/>
    <property type="match status" value="1"/>
</dbReference>
<feature type="compositionally biased region" description="Basic residues" evidence="10">
    <location>
        <begin position="262"/>
        <end position="280"/>
    </location>
</feature>
<dbReference type="SUPFAM" id="SSF46955">
    <property type="entry name" value="Putative DNA-binding domain"/>
    <property type="match status" value="1"/>
</dbReference>
<evidence type="ECO:0000256" key="8">
    <source>
        <dbReference type="HAMAP-Rule" id="MF_00100"/>
    </source>
</evidence>
<dbReference type="FunFam" id="2.40.30.10:FF:000008">
    <property type="entry name" value="Translation initiation factor IF-2"/>
    <property type="match status" value="1"/>
</dbReference>
<dbReference type="PANTHER" id="PTHR43381">
    <property type="entry name" value="TRANSLATION INITIATION FACTOR IF-2-RELATED"/>
    <property type="match status" value="1"/>
</dbReference>
<dbReference type="Pfam" id="PF08364">
    <property type="entry name" value="IF2_assoc"/>
    <property type="match status" value="1"/>
</dbReference>
<evidence type="ECO:0000256" key="5">
    <source>
        <dbReference type="ARBA" id="ARBA00022741"/>
    </source>
</evidence>
<dbReference type="CDD" id="cd01887">
    <property type="entry name" value="IF2_eIF5B"/>
    <property type="match status" value="1"/>
</dbReference>